<evidence type="ECO:0000256" key="3">
    <source>
        <dbReference type="ARBA" id="ARBA00022927"/>
    </source>
</evidence>
<proteinExistence type="predicted"/>
<dbReference type="PROSITE" id="PS50909">
    <property type="entry name" value="GAT"/>
    <property type="match status" value="1"/>
</dbReference>
<protein>
    <recommendedName>
        <fullName evidence="9">VHS domain-containing protein</fullName>
    </recommendedName>
</protein>
<evidence type="ECO:0000259" key="6">
    <source>
        <dbReference type="PROSITE" id="PS50909"/>
    </source>
</evidence>
<dbReference type="GO" id="GO:0006897">
    <property type="term" value="P:endocytosis"/>
    <property type="evidence" value="ECO:0007669"/>
    <property type="project" value="InterPro"/>
</dbReference>
<dbReference type="SMART" id="SM00288">
    <property type="entry name" value="VHS"/>
    <property type="match status" value="1"/>
</dbReference>
<sequence>MFSSSRKPYSAITVQIDRLTSEQYEEDDFSGIIDLIEVIRIQASGPSETARAIRKKLKYGNPHRQIRALVILDGLIQNAGSRFQRAFADEPLLERLRILARDDVADVQVRQKCKVLFVQWANAYKNTPGLERVAALYKELPKSSRPVAARQKVLQDDAHDSDPEHSPSPADGRSRASSSVAAAGPAHRPVTLTPSSSTFSSKLSKSKNKSSKGPFNLAKEKENMTSAIANASMASINLLNGLQLVNRENERVSDNQEVVRRFQACKKLRKEILRYIQHVESDDWIGSLVNANDELVKALTAYEIMDRSVDDDSDSDAWEHAPPEAMRPQANAAPGASSDAADDLRGLSMQEAPPAKPPRPGGLAMPPAPAFPNKQAAESASEEEDDDDPFGDSNAAPTPGQERAGMTWREV</sequence>
<evidence type="ECO:0000256" key="1">
    <source>
        <dbReference type="ARBA" id="ARBA00011446"/>
    </source>
</evidence>
<dbReference type="PANTHER" id="PTHR47789:SF1">
    <property type="entry name" value="LAS SEVENTEEN-BINDING PROTEIN 5"/>
    <property type="match status" value="1"/>
</dbReference>
<dbReference type="InterPro" id="IPR004152">
    <property type="entry name" value="GAT_dom"/>
</dbReference>
<dbReference type="GO" id="GO:0015031">
    <property type="term" value="P:protein transport"/>
    <property type="evidence" value="ECO:0007669"/>
    <property type="project" value="UniProtKB-KW"/>
</dbReference>
<dbReference type="Gene3D" id="1.25.40.90">
    <property type="match status" value="1"/>
</dbReference>
<dbReference type="GO" id="GO:0007015">
    <property type="term" value="P:actin filament organization"/>
    <property type="evidence" value="ECO:0007669"/>
    <property type="project" value="InterPro"/>
</dbReference>
<feature type="region of interest" description="Disordered" evidence="4">
    <location>
        <begin position="309"/>
        <end position="411"/>
    </location>
</feature>
<dbReference type="Pfam" id="PF00790">
    <property type="entry name" value="VHS"/>
    <property type="match status" value="1"/>
</dbReference>
<feature type="domain" description="GAT" evidence="6">
    <location>
        <begin position="219"/>
        <end position="307"/>
    </location>
</feature>
<accession>A0AB34KMT1</accession>
<dbReference type="EMBL" id="JAAQHG020000014">
    <property type="protein sequence ID" value="KAL1586433.1"/>
    <property type="molecule type" value="Genomic_DNA"/>
</dbReference>
<dbReference type="Proteomes" id="UP000803884">
    <property type="component" value="Unassembled WGS sequence"/>
</dbReference>
<dbReference type="CDD" id="cd16980">
    <property type="entry name" value="VHS_Lsb5"/>
    <property type="match status" value="1"/>
</dbReference>
<comment type="subunit">
    <text evidence="1">Component of the ESCRT-0 complex composed of HSE1 and VPS27.</text>
</comment>
<feature type="compositionally biased region" description="Pro residues" evidence="4">
    <location>
        <begin position="354"/>
        <end position="370"/>
    </location>
</feature>
<keyword evidence="2" id="KW-0813">Transport</keyword>
<dbReference type="PANTHER" id="PTHR47789">
    <property type="entry name" value="LAS SEVENTEEN-BINDING PROTEIN 5"/>
    <property type="match status" value="1"/>
</dbReference>
<dbReference type="RefSeq" id="XP_069229538.1">
    <property type="nucleotide sequence ID" value="XM_069373816.1"/>
</dbReference>
<evidence type="ECO:0000313" key="7">
    <source>
        <dbReference type="EMBL" id="KAL1586433.1"/>
    </source>
</evidence>
<evidence type="ECO:0000313" key="8">
    <source>
        <dbReference type="Proteomes" id="UP000803884"/>
    </source>
</evidence>
<feature type="compositionally biased region" description="Low complexity" evidence="4">
    <location>
        <begin position="330"/>
        <end position="339"/>
    </location>
</feature>
<dbReference type="GO" id="GO:0051666">
    <property type="term" value="P:actin cortical patch localization"/>
    <property type="evidence" value="ECO:0007669"/>
    <property type="project" value="TreeGrafter"/>
</dbReference>
<dbReference type="SUPFAM" id="SSF48464">
    <property type="entry name" value="ENTH/VHS domain"/>
    <property type="match status" value="1"/>
</dbReference>
<evidence type="ECO:0000259" key="5">
    <source>
        <dbReference type="PROSITE" id="PS50179"/>
    </source>
</evidence>
<dbReference type="InterPro" id="IPR045007">
    <property type="entry name" value="LSB5"/>
</dbReference>
<feature type="domain" description="VHS" evidence="5">
    <location>
        <begin position="19"/>
        <end position="148"/>
    </location>
</feature>
<comment type="caution">
    <text evidence="7">The sequence shown here is derived from an EMBL/GenBank/DDBJ whole genome shotgun (WGS) entry which is preliminary data.</text>
</comment>
<dbReference type="SUPFAM" id="SSF89009">
    <property type="entry name" value="GAT-like domain"/>
    <property type="match status" value="1"/>
</dbReference>
<feature type="compositionally biased region" description="Basic and acidic residues" evidence="4">
    <location>
        <begin position="153"/>
        <end position="165"/>
    </location>
</feature>
<gene>
    <name evidence="7" type="ORF">WHR41_05211</name>
</gene>
<dbReference type="InterPro" id="IPR008942">
    <property type="entry name" value="ENTH_VHS"/>
</dbReference>
<dbReference type="Gene3D" id="1.20.58.160">
    <property type="match status" value="1"/>
</dbReference>
<reference evidence="7 8" key="1">
    <citation type="journal article" date="2020" name="Microbiol. Resour. Announc.">
        <title>Draft Genome Sequence of a Cladosporium Species Isolated from the Mesophotic Ascidian Didemnum maculosum.</title>
        <authorList>
            <person name="Gioti A."/>
            <person name="Siaperas R."/>
            <person name="Nikolaivits E."/>
            <person name="Le Goff G."/>
            <person name="Ouazzani J."/>
            <person name="Kotoulas G."/>
            <person name="Topakas E."/>
        </authorList>
    </citation>
    <scope>NUCLEOTIDE SEQUENCE [LARGE SCALE GENOMIC DNA]</scope>
    <source>
        <strain evidence="7 8">TM138-S3</strain>
    </source>
</reference>
<name>A0AB34KMT1_9PEZI</name>
<dbReference type="AlphaFoldDB" id="A0AB34KMT1"/>
<dbReference type="GO" id="GO:0030479">
    <property type="term" value="C:actin cortical patch"/>
    <property type="evidence" value="ECO:0007669"/>
    <property type="project" value="TreeGrafter"/>
</dbReference>
<dbReference type="GO" id="GO:0035091">
    <property type="term" value="F:phosphatidylinositol binding"/>
    <property type="evidence" value="ECO:0007669"/>
    <property type="project" value="InterPro"/>
</dbReference>
<keyword evidence="3" id="KW-0653">Protein transport</keyword>
<evidence type="ECO:0000256" key="2">
    <source>
        <dbReference type="ARBA" id="ARBA00022448"/>
    </source>
</evidence>
<feature type="region of interest" description="Disordered" evidence="4">
    <location>
        <begin position="147"/>
        <end position="217"/>
    </location>
</feature>
<organism evidence="7 8">
    <name type="scientific">Cladosporium halotolerans</name>
    <dbReference type="NCBI Taxonomy" id="1052096"/>
    <lineage>
        <taxon>Eukaryota</taxon>
        <taxon>Fungi</taxon>
        <taxon>Dikarya</taxon>
        <taxon>Ascomycota</taxon>
        <taxon>Pezizomycotina</taxon>
        <taxon>Dothideomycetes</taxon>
        <taxon>Dothideomycetidae</taxon>
        <taxon>Cladosporiales</taxon>
        <taxon>Cladosporiaceae</taxon>
        <taxon>Cladosporium</taxon>
    </lineage>
</organism>
<feature type="compositionally biased region" description="Acidic residues" evidence="4">
    <location>
        <begin position="380"/>
        <end position="390"/>
    </location>
</feature>
<dbReference type="PROSITE" id="PS50179">
    <property type="entry name" value="VHS"/>
    <property type="match status" value="1"/>
</dbReference>
<dbReference type="GO" id="GO:0007034">
    <property type="term" value="P:vacuolar transport"/>
    <property type="evidence" value="ECO:0007669"/>
    <property type="project" value="UniProtKB-ARBA"/>
</dbReference>
<keyword evidence="8" id="KW-1185">Reference proteome</keyword>
<dbReference type="InterPro" id="IPR044103">
    <property type="entry name" value="GAT_LSB5"/>
</dbReference>
<evidence type="ECO:0008006" key="9">
    <source>
        <dbReference type="Google" id="ProtNLM"/>
    </source>
</evidence>
<dbReference type="InterPro" id="IPR038425">
    <property type="entry name" value="GAT_sf"/>
</dbReference>
<dbReference type="InterPro" id="IPR002014">
    <property type="entry name" value="VHS_dom"/>
</dbReference>
<dbReference type="CDD" id="cd14232">
    <property type="entry name" value="GAT_LSB5"/>
    <property type="match status" value="1"/>
</dbReference>
<dbReference type="GeneID" id="96006654"/>
<dbReference type="GO" id="GO:0043130">
    <property type="term" value="F:ubiquitin binding"/>
    <property type="evidence" value="ECO:0007669"/>
    <property type="project" value="InterPro"/>
</dbReference>
<evidence type="ECO:0000256" key="4">
    <source>
        <dbReference type="SAM" id="MobiDB-lite"/>
    </source>
</evidence>